<dbReference type="EMBL" id="AACS02000006">
    <property type="protein sequence ID" value="EFI27594.1"/>
    <property type="molecule type" value="Genomic_DNA"/>
</dbReference>
<proteinExistence type="predicted"/>
<dbReference type="AlphaFoldDB" id="D6RN81"/>
<dbReference type="Proteomes" id="UP000001861">
    <property type="component" value="Unassembled WGS sequence"/>
</dbReference>
<comment type="caution">
    <text evidence="1">The sequence shown here is derived from an EMBL/GenBank/DDBJ whole genome shotgun (WGS) entry which is preliminary data.</text>
</comment>
<dbReference type="KEGG" id="cci:CC1G_15630"/>
<dbReference type="GeneID" id="9379141"/>
<dbReference type="VEuPathDB" id="FungiDB:CC1G_15630"/>
<evidence type="ECO:0000313" key="1">
    <source>
        <dbReference type="EMBL" id="EFI27594.1"/>
    </source>
</evidence>
<dbReference type="RefSeq" id="XP_002911088.1">
    <property type="nucleotide sequence ID" value="XM_002911042.1"/>
</dbReference>
<keyword evidence="2" id="KW-1185">Reference proteome</keyword>
<sequence>MQPAAQPTVRLVSRGYRPSTHLPTLHPVCGGTCCRFLIGILSPQIAYPMLQAGPMGLSVWLERMAEPLTLEGRELWLASPSVSTRSIGSMASQQALLYPVWACGGGAKLPHLLMRVATLFEKDRPVDEIQDLATKKWRRALRSM</sequence>
<evidence type="ECO:0000313" key="2">
    <source>
        <dbReference type="Proteomes" id="UP000001861"/>
    </source>
</evidence>
<gene>
    <name evidence="1" type="ORF">CC1G_15630</name>
</gene>
<name>D6RN81_COPC7</name>
<dbReference type="InParanoid" id="D6RN81"/>
<accession>D6RN81</accession>
<reference evidence="1 2" key="1">
    <citation type="journal article" date="2010" name="Proc. Natl. Acad. Sci. U.S.A.">
        <title>Insights into evolution of multicellular fungi from the assembled chromosomes of the mushroom Coprinopsis cinerea (Coprinus cinereus).</title>
        <authorList>
            <person name="Stajich J.E."/>
            <person name="Wilke S.K."/>
            <person name="Ahren D."/>
            <person name="Au C.H."/>
            <person name="Birren B.W."/>
            <person name="Borodovsky M."/>
            <person name="Burns C."/>
            <person name="Canback B."/>
            <person name="Casselton L.A."/>
            <person name="Cheng C.K."/>
            <person name="Deng J."/>
            <person name="Dietrich F.S."/>
            <person name="Fargo D.C."/>
            <person name="Farman M.L."/>
            <person name="Gathman A.C."/>
            <person name="Goldberg J."/>
            <person name="Guigo R."/>
            <person name="Hoegger P.J."/>
            <person name="Hooker J.B."/>
            <person name="Huggins A."/>
            <person name="James T.Y."/>
            <person name="Kamada T."/>
            <person name="Kilaru S."/>
            <person name="Kodira C."/>
            <person name="Kues U."/>
            <person name="Kupfer D."/>
            <person name="Kwan H.S."/>
            <person name="Lomsadze A."/>
            <person name="Li W."/>
            <person name="Lilly W.W."/>
            <person name="Ma L.J."/>
            <person name="Mackey A.J."/>
            <person name="Manning G."/>
            <person name="Martin F."/>
            <person name="Muraguchi H."/>
            <person name="Natvig D.O."/>
            <person name="Palmerini H."/>
            <person name="Ramesh M.A."/>
            <person name="Rehmeyer C.J."/>
            <person name="Roe B.A."/>
            <person name="Shenoy N."/>
            <person name="Stanke M."/>
            <person name="Ter-Hovhannisyan V."/>
            <person name="Tunlid A."/>
            <person name="Velagapudi R."/>
            <person name="Vision T.J."/>
            <person name="Zeng Q."/>
            <person name="Zolan M.E."/>
            <person name="Pukkila P.J."/>
        </authorList>
    </citation>
    <scope>NUCLEOTIDE SEQUENCE [LARGE SCALE GENOMIC DNA]</scope>
    <source>
        <strain evidence="2">Okayama-7 / 130 / ATCC MYA-4618 / FGSC 9003</strain>
    </source>
</reference>
<organism evidence="1 2">
    <name type="scientific">Coprinopsis cinerea (strain Okayama-7 / 130 / ATCC MYA-4618 / FGSC 9003)</name>
    <name type="common">Inky cap fungus</name>
    <name type="synonym">Hormographiella aspergillata</name>
    <dbReference type="NCBI Taxonomy" id="240176"/>
    <lineage>
        <taxon>Eukaryota</taxon>
        <taxon>Fungi</taxon>
        <taxon>Dikarya</taxon>
        <taxon>Basidiomycota</taxon>
        <taxon>Agaricomycotina</taxon>
        <taxon>Agaricomycetes</taxon>
        <taxon>Agaricomycetidae</taxon>
        <taxon>Agaricales</taxon>
        <taxon>Agaricineae</taxon>
        <taxon>Psathyrellaceae</taxon>
        <taxon>Coprinopsis</taxon>
    </lineage>
</organism>
<protein>
    <submittedName>
        <fullName evidence="1">Uncharacterized protein</fullName>
    </submittedName>
</protein>
<dbReference type="HOGENOM" id="CLU_1796369_0_0_1"/>